<dbReference type="Ensembl" id="ENSSFAT00005029755.1">
    <property type="protein sequence ID" value="ENSSFAP00005028691.1"/>
    <property type="gene ID" value="ENSSFAG00005014615.1"/>
</dbReference>
<protein>
    <submittedName>
        <fullName evidence="1">Uncharacterized protein</fullName>
    </submittedName>
</protein>
<dbReference type="Proteomes" id="UP000472267">
    <property type="component" value="Chromosome 17"/>
</dbReference>
<dbReference type="SUPFAM" id="SSF82185">
    <property type="entry name" value="Histone H3 K4-specific methyltransferase SET7/9 N-terminal domain"/>
    <property type="match status" value="1"/>
</dbReference>
<dbReference type="AlphaFoldDB" id="A0A672HHH5"/>
<dbReference type="InParanoid" id="A0A672HHH5"/>
<reference evidence="1" key="1">
    <citation type="submission" date="2019-06" db="EMBL/GenBank/DDBJ databases">
        <authorList>
            <consortium name="Wellcome Sanger Institute Data Sharing"/>
        </authorList>
    </citation>
    <scope>NUCLEOTIDE SEQUENCE [LARGE SCALE GENOMIC DNA]</scope>
</reference>
<keyword evidence="2" id="KW-1185">Reference proteome</keyword>
<organism evidence="1 2">
    <name type="scientific">Salarias fasciatus</name>
    <name type="common">Jewelled blenny</name>
    <name type="synonym">Blennius fasciatus</name>
    <dbReference type="NCBI Taxonomy" id="181472"/>
    <lineage>
        <taxon>Eukaryota</taxon>
        <taxon>Metazoa</taxon>
        <taxon>Chordata</taxon>
        <taxon>Craniata</taxon>
        <taxon>Vertebrata</taxon>
        <taxon>Euteleostomi</taxon>
        <taxon>Actinopterygii</taxon>
        <taxon>Neopterygii</taxon>
        <taxon>Teleostei</taxon>
        <taxon>Neoteleostei</taxon>
        <taxon>Acanthomorphata</taxon>
        <taxon>Ovalentaria</taxon>
        <taxon>Blenniimorphae</taxon>
        <taxon>Blenniiformes</taxon>
        <taxon>Blennioidei</taxon>
        <taxon>Blenniidae</taxon>
        <taxon>Salariinae</taxon>
        <taxon>Salarias</taxon>
    </lineage>
</organism>
<reference evidence="1" key="2">
    <citation type="submission" date="2025-08" db="UniProtKB">
        <authorList>
            <consortium name="Ensembl"/>
        </authorList>
    </citation>
    <scope>IDENTIFICATION</scope>
</reference>
<evidence type="ECO:0000313" key="2">
    <source>
        <dbReference type="Proteomes" id="UP000472267"/>
    </source>
</evidence>
<sequence>MVSEKWRRILEAFIHYSLCNICVSFSFFRGGMLQISVRSSGEEWNWQTHLRNGVTYTGDWCSDKVCMCSVCTHSCPVTAVTKGWRGLGTLQHPSGAAYEWEFKDNMYHGHFQMNRRDLVDSQGAVWKGEFHGTGGTRP</sequence>
<name>A0A672HHH5_SALFA</name>
<evidence type="ECO:0000313" key="1">
    <source>
        <dbReference type="Ensembl" id="ENSSFAP00005028691.1"/>
    </source>
</evidence>
<proteinExistence type="predicted"/>
<reference evidence="1" key="3">
    <citation type="submission" date="2025-09" db="UniProtKB">
        <authorList>
            <consortium name="Ensembl"/>
        </authorList>
    </citation>
    <scope>IDENTIFICATION</scope>
</reference>
<accession>A0A672HHH5</accession>